<accession>A0A5N5DAG8</accession>
<name>A0A5N5DAG8_9PEZI</name>
<dbReference type="Pfam" id="PF13924">
    <property type="entry name" value="Lipocalin_5"/>
    <property type="match status" value="1"/>
</dbReference>
<proteinExistence type="predicted"/>
<dbReference type="InterPro" id="IPR024311">
    <property type="entry name" value="Lipocalin-like"/>
</dbReference>
<organism evidence="2 3">
    <name type="scientific">Lasiodiplodia theobromae</name>
    <dbReference type="NCBI Taxonomy" id="45133"/>
    <lineage>
        <taxon>Eukaryota</taxon>
        <taxon>Fungi</taxon>
        <taxon>Dikarya</taxon>
        <taxon>Ascomycota</taxon>
        <taxon>Pezizomycotina</taxon>
        <taxon>Dothideomycetes</taxon>
        <taxon>Dothideomycetes incertae sedis</taxon>
        <taxon>Botryosphaeriales</taxon>
        <taxon>Botryosphaeriaceae</taxon>
        <taxon>Lasiodiplodia</taxon>
    </lineage>
</organism>
<dbReference type="AlphaFoldDB" id="A0A5N5DAG8"/>
<evidence type="ECO:0000313" key="3">
    <source>
        <dbReference type="Proteomes" id="UP000325902"/>
    </source>
</evidence>
<dbReference type="OrthoDB" id="3904217at2759"/>
<reference evidence="2 3" key="1">
    <citation type="journal article" date="2019" name="Sci. Rep.">
        <title>A multi-omics analysis of the grapevine pathogen Lasiodiplodia theobromae reveals that temperature affects the expression of virulence- and pathogenicity-related genes.</title>
        <authorList>
            <person name="Felix C."/>
            <person name="Meneses R."/>
            <person name="Goncalves M.F.M."/>
            <person name="Tilleman L."/>
            <person name="Duarte A.S."/>
            <person name="Jorrin-Novo J.V."/>
            <person name="Van de Peer Y."/>
            <person name="Deforce D."/>
            <person name="Van Nieuwerburgh F."/>
            <person name="Esteves A.C."/>
            <person name="Alves A."/>
        </authorList>
    </citation>
    <scope>NUCLEOTIDE SEQUENCE [LARGE SCALE GENOMIC DNA]</scope>
    <source>
        <strain evidence="2 3">LA-SOL3</strain>
    </source>
</reference>
<evidence type="ECO:0000313" key="2">
    <source>
        <dbReference type="EMBL" id="KAB2574615.1"/>
    </source>
</evidence>
<comment type="caution">
    <text evidence="2">The sequence shown here is derived from an EMBL/GenBank/DDBJ whole genome shotgun (WGS) entry which is preliminary data.</text>
</comment>
<dbReference type="Proteomes" id="UP000325902">
    <property type="component" value="Unassembled WGS sequence"/>
</dbReference>
<protein>
    <recommendedName>
        <fullName evidence="1">Lipocalin-like domain-containing protein</fullName>
    </recommendedName>
</protein>
<keyword evidence="3" id="KW-1185">Reference proteome</keyword>
<sequence length="169" mass="18310">MHPENALSLLVGTWSLLNISSTQNGVPNLDPGLGPHPTGLVHYHPDGYMAAVLASTTPQDRPKNLTWQDRAPRADADWARVGEHSIAYTGPYRLNASVPVVATERGVEGQVVHGPLDVATLPSFMGTYQPRDFELVFCGGNRTGGEGTLLQLHSDLGKGTKMSLWWEKV</sequence>
<feature type="domain" description="Lipocalin-like" evidence="1">
    <location>
        <begin position="11"/>
        <end position="169"/>
    </location>
</feature>
<dbReference type="EMBL" id="VCHE01000041">
    <property type="protein sequence ID" value="KAB2574615.1"/>
    <property type="molecule type" value="Genomic_DNA"/>
</dbReference>
<evidence type="ECO:0000259" key="1">
    <source>
        <dbReference type="Pfam" id="PF13924"/>
    </source>
</evidence>
<gene>
    <name evidence="2" type="ORF">DBV05_g6738</name>
</gene>